<dbReference type="Gene3D" id="3.40.190.290">
    <property type="match status" value="1"/>
</dbReference>
<dbReference type="SUPFAM" id="SSF46785">
    <property type="entry name" value="Winged helix' DNA-binding domain"/>
    <property type="match status" value="1"/>
</dbReference>
<protein>
    <submittedName>
        <fullName evidence="6">LysR family transcriptional regulator, regulator for bpeEF and oprC</fullName>
    </submittedName>
</protein>
<dbReference type="Pfam" id="PF03466">
    <property type="entry name" value="LysR_substrate"/>
    <property type="match status" value="2"/>
</dbReference>
<dbReference type="GO" id="GO:0043565">
    <property type="term" value="F:sequence-specific DNA binding"/>
    <property type="evidence" value="ECO:0007669"/>
    <property type="project" value="TreeGrafter"/>
</dbReference>
<dbReference type="InterPro" id="IPR005119">
    <property type="entry name" value="LysR_subst-bd"/>
</dbReference>
<dbReference type="InterPro" id="IPR036390">
    <property type="entry name" value="WH_DNA-bd_sf"/>
</dbReference>
<dbReference type="InterPro" id="IPR000847">
    <property type="entry name" value="LysR_HTH_N"/>
</dbReference>
<comment type="similarity">
    <text evidence="1">Belongs to the LysR transcriptional regulatory family.</text>
</comment>
<dbReference type="RefSeq" id="WP_236986741.1">
    <property type="nucleotide sequence ID" value="NZ_AP023086.1"/>
</dbReference>
<keyword evidence="2" id="KW-0805">Transcription regulation</keyword>
<dbReference type="Gene3D" id="1.10.10.10">
    <property type="entry name" value="Winged helix-like DNA-binding domain superfamily/Winged helix DNA-binding domain"/>
    <property type="match status" value="1"/>
</dbReference>
<evidence type="ECO:0000313" key="7">
    <source>
        <dbReference type="Proteomes" id="UP001320119"/>
    </source>
</evidence>
<proteinExistence type="inferred from homology"/>
<keyword evidence="3" id="KW-0238">DNA-binding</keyword>
<dbReference type="PANTHER" id="PTHR30537">
    <property type="entry name" value="HTH-TYPE TRANSCRIPTIONAL REGULATOR"/>
    <property type="match status" value="1"/>
</dbReference>
<evidence type="ECO:0000256" key="2">
    <source>
        <dbReference type="ARBA" id="ARBA00023015"/>
    </source>
</evidence>
<name>A0AAN1WGP2_9GAMM</name>
<dbReference type="PROSITE" id="PS50931">
    <property type="entry name" value="HTH_LYSR"/>
    <property type="match status" value="1"/>
</dbReference>
<dbReference type="AlphaFoldDB" id="A0AAN1WGP2"/>
<dbReference type="Proteomes" id="UP001320119">
    <property type="component" value="Chromosome"/>
</dbReference>
<evidence type="ECO:0000256" key="4">
    <source>
        <dbReference type="ARBA" id="ARBA00023163"/>
    </source>
</evidence>
<reference evidence="6 7" key="1">
    <citation type="journal article" date="2022" name="IScience">
        <title>An ultrasensitive nanofiber-based assay for enzymatic hydrolysis and deep-sea microbial degradation of cellulose.</title>
        <authorList>
            <person name="Tsudome M."/>
            <person name="Tachioka M."/>
            <person name="Miyazaki M."/>
            <person name="Uchimura K."/>
            <person name="Tsuda M."/>
            <person name="Takaki Y."/>
            <person name="Deguchi S."/>
        </authorList>
    </citation>
    <scope>NUCLEOTIDE SEQUENCE [LARGE SCALE GENOMIC DNA]</scope>
    <source>
        <strain evidence="6 7">GE09</strain>
    </source>
</reference>
<feature type="domain" description="HTH lysR-type" evidence="5">
    <location>
        <begin position="5"/>
        <end position="62"/>
    </location>
</feature>
<evidence type="ECO:0000259" key="5">
    <source>
        <dbReference type="PROSITE" id="PS50931"/>
    </source>
</evidence>
<sequence>MGCSINLNGIYIFYWVAKLKSITAASRQLNSSKPTFSRKLAELEEALEVTLIVRNTRCFQLTPAGEEYFQLASQIINLIDTANTQVQQYKTDSHGTIKLCIPPELNSTATSRVIKQFMDKHPDVSVEVTVSDKNQFSVDDGYDLLFRLGDMDDCRLVSRNIGTIEYGYIASADYIEKRYISGPSPAFVKPSLIAIGGEFDRKIGRMQDKCGAISVSDVMLAKNSILAGLGVARLPLHLCSEELGQGSLQLLQVEASDRTSVNLVFMQDRYMPEYIRKFVDYLVALSEANRLWSSSELYPVFLPRGVPAVASAG</sequence>
<keyword evidence="4" id="KW-0804">Transcription</keyword>
<organism evidence="6 7">
    <name type="scientific">Marinagarivorans cellulosilyticus</name>
    <dbReference type="NCBI Taxonomy" id="2721545"/>
    <lineage>
        <taxon>Bacteria</taxon>
        <taxon>Pseudomonadati</taxon>
        <taxon>Pseudomonadota</taxon>
        <taxon>Gammaproteobacteria</taxon>
        <taxon>Cellvibrionales</taxon>
        <taxon>Cellvibrionaceae</taxon>
        <taxon>Marinagarivorans</taxon>
    </lineage>
</organism>
<dbReference type="SUPFAM" id="SSF53850">
    <property type="entry name" value="Periplasmic binding protein-like II"/>
    <property type="match status" value="1"/>
</dbReference>
<keyword evidence="7" id="KW-1185">Reference proteome</keyword>
<accession>A0AAN1WGP2</accession>
<dbReference type="PANTHER" id="PTHR30537:SF5">
    <property type="entry name" value="HTH-TYPE TRANSCRIPTIONAL ACTIVATOR TTDR-RELATED"/>
    <property type="match status" value="1"/>
</dbReference>
<evidence type="ECO:0000256" key="3">
    <source>
        <dbReference type="ARBA" id="ARBA00023125"/>
    </source>
</evidence>
<evidence type="ECO:0000313" key="6">
    <source>
        <dbReference type="EMBL" id="BCD97268.1"/>
    </source>
</evidence>
<dbReference type="KEGG" id="marq:MARGE09_P1469"/>
<evidence type="ECO:0000256" key="1">
    <source>
        <dbReference type="ARBA" id="ARBA00009437"/>
    </source>
</evidence>
<gene>
    <name evidence="6" type="ORF">MARGE09_P1469</name>
</gene>
<dbReference type="Pfam" id="PF00126">
    <property type="entry name" value="HTH_1"/>
    <property type="match status" value="1"/>
</dbReference>
<dbReference type="GO" id="GO:0006351">
    <property type="term" value="P:DNA-templated transcription"/>
    <property type="evidence" value="ECO:0007669"/>
    <property type="project" value="TreeGrafter"/>
</dbReference>
<dbReference type="InterPro" id="IPR036388">
    <property type="entry name" value="WH-like_DNA-bd_sf"/>
</dbReference>
<dbReference type="InterPro" id="IPR058163">
    <property type="entry name" value="LysR-type_TF_proteobact-type"/>
</dbReference>
<dbReference type="GO" id="GO:0003700">
    <property type="term" value="F:DNA-binding transcription factor activity"/>
    <property type="evidence" value="ECO:0007669"/>
    <property type="project" value="InterPro"/>
</dbReference>
<dbReference type="EMBL" id="AP023086">
    <property type="protein sequence ID" value="BCD97268.1"/>
    <property type="molecule type" value="Genomic_DNA"/>
</dbReference>